<reference evidence="1" key="1">
    <citation type="submission" date="2023-04" db="EMBL/GenBank/DDBJ databases">
        <authorList>
            <consortium name="ELIXIR-Norway"/>
        </authorList>
    </citation>
    <scope>NUCLEOTIDE SEQUENCE [LARGE SCALE GENOMIC DNA]</scope>
</reference>
<evidence type="ECO:0000313" key="1">
    <source>
        <dbReference type="EMBL" id="CAI9167301.1"/>
    </source>
</evidence>
<evidence type="ECO:0000313" key="2">
    <source>
        <dbReference type="Proteomes" id="UP001176941"/>
    </source>
</evidence>
<proteinExistence type="predicted"/>
<protein>
    <submittedName>
        <fullName evidence="1">Uncharacterized protein</fullName>
    </submittedName>
</protein>
<sequence>MANDFFRNSIPSSVPKHYIAYGNKKNQMSDALFLVYFSTVNDVEALGEVSGGRLAPKDSGASRVPWDSRWGCRAGLCTNSGTLSVGSSSQKTLSSSTLPWTLNAARGRASPRWSQGC</sequence>
<gene>
    <name evidence="1" type="ORF">MRATA1EN1_LOCUS16263</name>
</gene>
<dbReference type="EMBL" id="OX459962">
    <property type="protein sequence ID" value="CAI9167301.1"/>
    <property type="molecule type" value="Genomic_DNA"/>
</dbReference>
<keyword evidence="2" id="KW-1185">Reference proteome</keyword>
<organism evidence="1 2">
    <name type="scientific">Rangifer tarandus platyrhynchus</name>
    <name type="common">Svalbard reindeer</name>
    <dbReference type="NCBI Taxonomy" id="3082113"/>
    <lineage>
        <taxon>Eukaryota</taxon>
        <taxon>Metazoa</taxon>
        <taxon>Chordata</taxon>
        <taxon>Craniata</taxon>
        <taxon>Vertebrata</taxon>
        <taxon>Euteleostomi</taxon>
        <taxon>Mammalia</taxon>
        <taxon>Eutheria</taxon>
        <taxon>Laurasiatheria</taxon>
        <taxon>Artiodactyla</taxon>
        <taxon>Ruminantia</taxon>
        <taxon>Pecora</taxon>
        <taxon>Cervidae</taxon>
        <taxon>Odocoileinae</taxon>
        <taxon>Rangifer</taxon>
    </lineage>
</organism>
<accession>A0ABN8Z2Y8</accession>
<dbReference type="Proteomes" id="UP001176941">
    <property type="component" value="Chromosome 26"/>
</dbReference>
<name>A0ABN8Z2Y8_RANTA</name>